<evidence type="ECO:0000313" key="3">
    <source>
        <dbReference type="Proteomes" id="UP000199700"/>
    </source>
</evidence>
<dbReference type="EMBL" id="LT629739">
    <property type="protein sequence ID" value="SDT07702.1"/>
    <property type="molecule type" value="Genomic_DNA"/>
</dbReference>
<dbReference type="AlphaFoldDB" id="A0A1H1XEW5"/>
<dbReference type="STRING" id="629680.SAMN04489751_3693"/>
<proteinExistence type="predicted"/>
<keyword evidence="3" id="KW-1185">Reference proteome</keyword>
<sequence>MRVMSCETGRVSSFYHLCFVVQDLDRATADLTRALGMVWSPARDGKLGPWDYRIVFSVEGPPFFEVIEGPLGSPWDASAGSRFDHLGYWSDDVAADKQRLAERGAPLEFDSCPYGRSFTYHRLDSLGIRLELVDHAVQPDFLATWKPGAAPMPAIDLGNDSTGRDA</sequence>
<organism evidence="2 3">
    <name type="scientific">Brevibacterium sandarakinum</name>
    <dbReference type="NCBI Taxonomy" id="629680"/>
    <lineage>
        <taxon>Bacteria</taxon>
        <taxon>Bacillati</taxon>
        <taxon>Actinomycetota</taxon>
        <taxon>Actinomycetes</taxon>
        <taxon>Micrococcales</taxon>
        <taxon>Brevibacteriaceae</taxon>
        <taxon>Brevibacterium</taxon>
    </lineage>
</organism>
<dbReference type="SUPFAM" id="SSF54593">
    <property type="entry name" value="Glyoxalase/Bleomycin resistance protein/Dihydroxybiphenyl dioxygenase"/>
    <property type="match status" value="1"/>
</dbReference>
<dbReference type="Pfam" id="PF13669">
    <property type="entry name" value="Glyoxalase_4"/>
    <property type="match status" value="1"/>
</dbReference>
<dbReference type="PROSITE" id="PS51819">
    <property type="entry name" value="VOC"/>
    <property type="match status" value="1"/>
</dbReference>
<accession>A0A1H1XEW5</accession>
<gene>
    <name evidence="2" type="ORF">SAMN04489751_3693</name>
</gene>
<evidence type="ECO:0000259" key="1">
    <source>
        <dbReference type="PROSITE" id="PS51819"/>
    </source>
</evidence>
<dbReference type="GO" id="GO:0051213">
    <property type="term" value="F:dioxygenase activity"/>
    <property type="evidence" value="ECO:0007669"/>
    <property type="project" value="UniProtKB-KW"/>
</dbReference>
<dbReference type="InterPro" id="IPR037523">
    <property type="entry name" value="VOC_core"/>
</dbReference>
<dbReference type="InterPro" id="IPR029068">
    <property type="entry name" value="Glyas_Bleomycin-R_OHBP_Dase"/>
</dbReference>
<name>A0A1H1XEW5_BRESA</name>
<reference evidence="2" key="1">
    <citation type="submission" date="2016-10" db="EMBL/GenBank/DDBJ databases">
        <authorList>
            <person name="Varghese N."/>
            <person name="Submissions S."/>
        </authorList>
    </citation>
    <scope>NUCLEOTIDE SEQUENCE [LARGE SCALE GENOMIC DNA]</scope>
    <source>
        <strain evidence="2">DSM 22082</strain>
    </source>
</reference>
<dbReference type="Proteomes" id="UP000199700">
    <property type="component" value="Chromosome"/>
</dbReference>
<feature type="domain" description="VOC" evidence="1">
    <location>
        <begin position="13"/>
        <end position="135"/>
    </location>
</feature>
<protein>
    <submittedName>
        <fullName evidence="2">Glyoxalase/Bleomycin resistance protein/Dioxygenase superfamily protein</fullName>
    </submittedName>
</protein>
<evidence type="ECO:0000313" key="2">
    <source>
        <dbReference type="EMBL" id="SDT07702.1"/>
    </source>
</evidence>
<dbReference type="Gene3D" id="3.10.180.10">
    <property type="entry name" value="2,3-Dihydroxybiphenyl 1,2-Dioxygenase, domain 1"/>
    <property type="match status" value="1"/>
</dbReference>